<dbReference type="InterPro" id="IPR016181">
    <property type="entry name" value="Acyl_CoA_acyltransferase"/>
</dbReference>
<dbReference type="GO" id="GO:0016747">
    <property type="term" value="F:acyltransferase activity, transferring groups other than amino-acyl groups"/>
    <property type="evidence" value="ECO:0007669"/>
    <property type="project" value="InterPro"/>
</dbReference>
<reference evidence="2 3" key="2">
    <citation type="journal article" date="2016" name="J. Biotechnol.">
        <title>Complete genome sequence of Arthrobacter alpinus ERGS4:06, a yellow pigmented bacterium tolerant to cold and radiations isolated from Sikkim Himalaya.</title>
        <authorList>
            <person name="Kumar R."/>
            <person name="Singh D."/>
            <person name="Swarnkar M.K."/>
            <person name="Singh A.K."/>
            <person name="Kumar S."/>
        </authorList>
    </citation>
    <scope>NUCLEOTIDE SEQUENCE [LARGE SCALE GENOMIC DNA]</scope>
    <source>
        <strain evidence="2 3">ERGS4:06</strain>
    </source>
</reference>
<reference evidence="3" key="1">
    <citation type="submission" date="2015-11" db="EMBL/GenBank/DDBJ databases">
        <authorList>
            <person name="Kumar R."/>
            <person name="Singh D."/>
            <person name="Swarnkar M.K."/>
            <person name="Singh A.K."/>
            <person name="Kumar S."/>
        </authorList>
    </citation>
    <scope>NUCLEOTIDE SEQUENCE [LARGE SCALE GENOMIC DNA]</scope>
    <source>
        <strain evidence="3">ERGS4:06</strain>
    </source>
</reference>
<protein>
    <submittedName>
        <fullName evidence="2">Acetyltransferase</fullName>
    </submittedName>
</protein>
<feature type="domain" description="N-acetyltransferase" evidence="1">
    <location>
        <begin position="1"/>
        <end position="133"/>
    </location>
</feature>
<proteinExistence type="predicted"/>
<dbReference type="PROSITE" id="PS51186">
    <property type="entry name" value="GNAT"/>
    <property type="match status" value="1"/>
</dbReference>
<evidence type="ECO:0000313" key="3">
    <source>
        <dbReference type="Proteomes" id="UP000059574"/>
    </source>
</evidence>
<dbReference type="InterPro" id="IPR000182">
    <property type="entry name" value="GNAT_dom"/>
</dbReference>
<evidence type="ECO:0000259" key="1">
    <source>
        <dbReference type="PROSITE" id="PS51186"/>
    </source>
</evidence>
<gene>
    <name evidence="2" type="ORF">AS189_11845</name>
</gene>
<dbReference type="EMBL" id="CP013200">
    <property type="protein sequence ID" value="ALO67060.1"/>
    <property type="molecule type" value="Genomic_DNA"/>
</dbReference>
<dbReference type="AlphaFoldDB" id="A0A0S2M048"/>
<dbReference type="OrthoDB" id="3429276at2"/>
<name>A0A0S2M048_9MICC</name>
<dbReference type="Proteomes" id="UP000059574">
    <property type="component" value="Chromosome"/>
</dbReference>
<accession>A0A0S2M048</accession>
<sequence length="151" mass="16467">MIKLARATDTDLTEISEFLRIADLTLSGLDSATVHLWILRDQTSGHIAAMTGYESSDDGNHVLIRSVAVDPELRGAGIGLEIAQFAMETAAAAGAKRAWLFSRRSGPFWQKLGFSPADTNDLAAALALTHQVKLFTETGQLRREVAWSRQL</sequence>
<keyword evidence="2" id="KW-0808">Transferase</keyword>
<dbReference type="SUPFAM" id="SSF55729">
    <property type="entry name" value="Acyl-CoA N-acyltransferases (Nat)"/>
    <property type="match status" value="1"/>
</dbReference>
<dbReference type="RefSeq" id="WP_062289073.1">
    <property type="nucleotide sequence ID" value="NZ_CP013200.1"/>
</dbReference>
<evidence type="ECO:0000313" key="2">
    <source>
        <dbReference type="EMBL" id="ALO67060.1"/>
    </source>
</evidence>
<dbReference type="CDD" id="cd04301">
    <property type="entry name" value="NAT_SF"/>
    <property type="match status" value="1"/>
</dbReference>
<dbReference type="Gene3D" id="3.40.630.30">
    <property type="match status" value="1"/>
</dbReference>
<organism evidence="2 3">
    <name type="scientific">Arthrobacter alpinus</name>
    <dbReference type="NCBI Taxonomy" id="656366"/>
    <lineage>
        <taxon>Bacteria</taxon>
        <taxon>Bacillati</taxon>
        <taxon>Actinomycetota</taxon>
        <taxon>Actinomycetes</taxon>
        <taxon>Micrococcales</taxon>
        <taxon>Micrococcaceae</taxon>
        <taxon>Arthrobacter</taxon>
    </lineage>
</organism>
<dbReference type="Pfam" id="PF00583">
    <property type="entry name" value="Acetyltransf_1"/>
    <property type="match status" value="1"/>
</dbReference>